<dbReference type="CDD" id="cd17102">
    <property type="entry name" value="FERM_F1_FRMD3"/>
    <property type="match status" value="1"/>
</dbReference>
<name>A0A7R8WP76_9CRUS</name>
<dbReference type="SMART" id="SM00295">
    <property type="entry name" value="B41"/>
    <property type="match status" value="1"/>
</dbReference>
<feature type="region of interest" description="Disordered" evidence="4">
    <location>
        <begin position="339"/>
        <end position="461"/>
    </location>
</feature>
<dbReference type="InterPro" id="IPR035963">
    <property type="entry name" value="FERM_2"/>
</dbReference>
<dbReference type="SUPFAM" id="SSF47031">
    <property type="entry name" value="Second domain of FERM"/>
    <property type="match status" value="1"/>
</dbReference>
<evidence type="ECO:0000256" key="2">
    <source>
        <dbReference type="ARBA" id="ARBA00022949"/>
    </source>
</evidence>
<dbReference type="GO" id="GO:0071944">
    <property type="term" value="C:cell periphery"/>
    <property type="evidence" value="ECO:0007669"/>
    <property type="project" value="UniProtKB-ARBA"/>
</dbReference>
<dbReference type="InterPro" id="IPR019748">
    <property type="entry name" value="FERM_central"/>
</dbReference>
<dbReference type="Pfam" id="PF00373">
    <property type="entry name" value="FERM_M"/>
    <property type="match status" value="1"/>
</dbReference>
<evidence type="ECO:0000256" key="1">
    <source>
        <dbReference type="ARBA" id="ARBA00004536"/>
    </source>
</evidence>
<feature type="compositionally biased region" description="Basic and acidic residues" evidence="4">
    <location>
        <begin position="401"/>
        <end position="417"/>
    </location>
</feature>
<evidence type="ECO:0000313" key="6">
    <source>
        <dbReference type="EMBL" id="CAD7232463.1"/>
    </source>
</evidence>
<keyword evidence="5" id="KW-1133">Transmembrane helix</keyword>
<dbReference type="FunFam" id="1.20.80.10:FF:000006">
    <property type="entry name" value="FERM domain-containing protein 5 isoform X1"/>
    <property type="match status" value="1"/>
</dbReference>
<dbReference type="PRINTS" id="PR00935">
    <property type="entry name" value="BAND41"/>
</dbReference>
<dbReference type="Gene3D" id="2.30.29.30">
    <property type="entry name" value="Pleckstrin-homology domain (PH domain)/Phosphotyrosine-binding domain (PTB)"/>
    <property type="match status" value="1"/>
</dbReference>
<dbReference type="InterPro" id="IPR019749">
    <property type="entry name" value="Band_41_domain"/>
</dbReference>
<dbReference type="SMART" id="SM01196">
    <property type="entry name" value="FERM_C"/>
    <property type="match status" value="1"/>
</dbReference>
<dbReference type="Gene3D" id="3.10.20.90">
    <property type="entry name" value="Phosphatidylinositol 3-kinase Catalytic Subunit, Chain A, domain 1"/>
    <property type="match status" value="1"/>
</dbReference>
<feature type="transmembrane region" description="Helical" evidence="5">
    <location>
        <begin position="476"/>
        <end position="496"/>
    </location>
</feature>
<sequence length="535" mass="61706">MNKGYRCMVRLLDDQEEILECDFQGHQKGDYLMEEVCSKLNLIEKDFFGLRFVDETKQRHWLDLTKNILKQVKSMNPIIFCFRVKYYPKDPHRLAEELTRYHVYLQLRRDLLHGRLYCSADDAALLGAYIVQSELGDYDPSEHAGNYVSNFKILLKQTPETEQKIMELHQTAMQGQVPATAENNFLRKACMLDTYGIDPHPVKDNKGNQMYLGVNYAGVVTFQGSRKTHHFKWSEITKFNYEGKMFVIHLYYAETKRTMGFKCVNSAACRYLWRCAVEQRLFFTLHSSRDAPAIVTGGSFFSRGSKVRYSGRTEREMLEHASSVTRDPPRVRRSLSFRNRLNEGTPTVDEEDVNYRPQQMGPSRPYTNAPYGTNKVPSNTPYSNSMSNATEPGMQTNAIEKQQRPDLLHTPDGDVRKRLPSGEIRTRRHSDVTGTHSPGFDPAQTPEPGEIVRPPKSSYPPSGFGKSFSWNRFLKVCPWAMLFSVLFVLGSLLIVLEVDNETLRPLKESHEIEVLSRNYYLPLKAQLRKSFNLFE</sequence>
<dbReference type="OrthoDB" id="6266673at2759"/>
<dbReference type="GO" id="GO:0031032">
    <property type="term" value="P:actomyosin structure organization"/>
    <property type="evidence" value="ECO:0007669"/>
    <property type="project" value="TreeGrafter"/>
</dbReference>
<dbReference type="InterPro" id="IPR014352">
    <property type="entry name" value="FERM/acyl-CoA-bd_prot_sf"/>
</dbReference>
<comment type="subcellular location">
    <subcellularLocation>
        <location evidence="1">Cell junction</location>
        <location evidence="1">Adherens junction</location>
    </subcellularLocation>
    <subcellularLocation>
        <location evidence="3">Cell projection</location>
        <location evidence="3">Rhabdomere</location>
    </subcellularLocation>
</comment>
<dbReference type="SMART" id="SM01195">
    <property type="entry name" value="FA"/>
    <property type="match status" value="1"/>
</dbReference>
<dbReference type="InterPro" id="IPR000798">
    <property type="entry name" value="Ez/rad/moesin-like"/>
</dbReference>
<dbReference type="PROSITE" id="PS50057">
    <property type="entry name" value="FERM_3"/>
    <property type="match status" value="1"/>
</dbReference>
<organism evidence="6">
    <name type="scientific">Cyprideis torosa</name>
    <dbReference type="NCBI Taxonomy" id="163714"/>
    <lineage>
        <taxon>Eukaryota</taxon>
        <taxon>Metazoa</taxon>
        <taxon>Ecdysozoa</taxon>
        <taxon>Arthropoda</taxon>
        <taxon>Crustacea</taxon>
        <taxon>Oligostraca</taxon>
        <taxon>Ostracoda</taxon>
        <taxon>Podocopa</taxon>
        <taxon>Podocopida</taxon>
        <taxon>Cytherocopina</taxon>
        <taxon>Cytheroidea</taxon>
        <taxon>Cytherideidae</taxon>
        <taxon>Cyprideis</taxon>
    </lineage>
</organism>
<dbReference type="InterPro" id="IPR014847">
    <property type="entry name" value="FA"/>
</dbReference>
<dbReference type="InterPro" id="IPR018980">
    <property type="entry name" value="FERM_PH-like_C"/>
</dbReference>
<dbReference type="CDD" id="cd13192">
    <property type="entry name" value="FERM_C_FRMD3_FRMD5"/>
    <property type="match status" value="1"/>
</dbReference>
<dbReference type="InterPro" id="IPR011993">
    <property type="entry name" value="PH-like_dom_sf"/>
</dbReference>
<dbReference type="PRINTS" id="PR00661">
    <property type="entry name" value="ERMFAMILY"/>
</dbReference>
<dbReference type="GO" id="GO:0005856">
    <property type="term" value="C:cytoskeleton"/>
    <property type="evidence" value="ECO:0007669"/>
    <property type="project" value="TreeGrafter"/>
</dbReference>
<protein>
    <submittedName>
        <fullName evidence="6">Uncharacterized protein</fullName>
    </submittedName>
</protein>
<dbReference type="EMBL" id="OB664690">
    <property type="protein sequence ID" value="CAD7232463.1"/>
    <property type="molecule type" value="Genomic_DNA"/>
</dbReference>
<keyword evidence="5" id="KW-0472">Membrane</keyword>
<reference evidence="6" key="1">
    <citation type="submission" date="2020-11" db="EMBL/GenBank/DDBJ databases">
        <authorList>
            <person name="Tran Van P."/>
        </authorList>
    </citation>
    <scope>NUCLEOTIDE SEQUENCE</scope>
</reference>
<dbReference type="FunFam" id="2.30.29.30:FF:000002">
    <property type="entry name" value="Band 4.1-like protein 5 isoform 1"/>
    <property type="match status" value="1"/>
</dbReference>
<feature type="compositionally biased region" description="Polar residues" evidence="4">
    <location>
        <begin position="375"/>
        <end position="400"/>
    </location>
</feature>
<dbReference type="GO" id="GO:0048731">
    <property type="term" value="P:system development"/>
    <property type="evidence" value="ECO:0007669"/>
    <property type="project" value="UniProtKB-ARBA"/>
</dbReference>
<keyword evidence="2" id="KW-0965">Cell junction</keyword>
<dbReference type="PANTHER" id="PTHR23280:SF32">
    <property type="entry name" value="FI22325P1"/>
    <property type="match status" value="1"/>
</dbReference>
<dbReference type="Pfam" id="PF09380">
    <property type="entry name" value="FERM_C"/>
    <property type="match status" value="1"/>
</dbReference>
<dbReference type="Gene3D" id="1.20.80.10">
    <property type="match status" value="1"/>
</dbReference>
<dbReference type="InterPro" id="IPR029071">
    <property type="entry name" value="Ubiquitin-like_domsf"/>
</dbReference>
<dbReference type="InterPro" id="IPR018979">
    <property type="entry name" value="FERM_N"/>
</dbReference>
<dbReference type="Pfam" id="PF08736">
    <property type="entry name" value="FA"/>
    <property type="match status" value="1"/>
</dbReference>
<dbReference type="GO" id="GO:0009887">
    <property type="term" value="P:animal organ morphogenesis"/>
    <property type="evidence" value="ECO:0007669"/>
    <property type="project" value="UniProtKB-ARBA"/>
</dbReference>
<evidence type="ECO:0000256" key="3">
    <source>
        <dbReference type="ARBA" id="ARBA00043944"/>
    </source>
</evidence>
<gene>
    <name evidence="6" type="ORF">CTOB1V02_LOCUS10298</name>
</gene>
<accession>A0A7R8WP76</accession>
<keyword evidence="5" id="KW-0812">Transmembrane</keyword>
<dbReference type="SUPFAM" id="SSF54236">
    <property type="entry name" value="Ubiquitin-like"/>
    <property type="match status" value="1"/>
</dbReference>
<proteinExistence type="predicted"/>
<evidence type="ECO:0000256" key="5">
    <source>
        <dbReference type="SAM" id="Phobius"/>
    </source>
</evidence>
<dbReference type="GO" id="GO:0005912">
    <property type="term" value="C:adherens junction"/>
    <property type="evidence" value="ECO:0007669"/>
    <property type="project" value="UniProtKB-SubCell"/>
</dbReference>
<dbReference type="Pfam" id="PF09379">
    <property type="entry name" value="FERM_N"/>
    <property type="match status" value="1"/>
</dbReference>
<dbReference type="PANTHER" id="PTHR23280">
    <property type="entry name" value="4.1 G PROTEIN"/>
    <property type="match status" value="1"/>
</dbReference>
<dbReference type="AlphaFoldDB" id="A0A7R8WP76"/>
<evidence type="ECO:0000256" key="4">
    <source>
        <dbReference type="SAM" id="MobiDB-lite"/>
    </source>
</evidence>
<dbReference type="FunFam" id="3.10.20.90:FF:000002">
    <property type="entry name" value="Erythrocyte protein band 4.1-like 3"/>
    <property type="match status" value="1"/>
</dbReference>
<dbReference type="CDD" id="cd14473">
    <property type="entry name" value="FERM_B-lobe"/>
    <property type="match status" value="1"/>
</dbReference>
<dbReference type="GO" id="GO:0008092">
    <property type="term" value="F:cytoskeletal protein binding"/>
    <property type="evidence" value="ECO:0007669"/>
    <property type="project" value="InterPro"/>
</dbReference>
<dbReference type="InterPro" id="IPR000299">
    <property type="entry name" value="FERM_domain"/>
</dbReference>
<dbReference type="SUPFAM" id="SSF50729">
    <property type="entry name" value="PH domain-like"/>
    <property type="match status" value="1"/>
</dbReference>